<dbReference type="InParanoid" id="A0A140LCT2"/>
<protein>
    <submittedName>
        <fullName evidence="1">Uncharacterized protein</fullName>
    </submittedName>
</protein>
<accession>A0A140LCT2</accession>
<comment type="caution">
    <text evidence="1">The sequence shown here is derived from an EMBL/GenBank/DDBJ whole genome shotgun (WGS) entry which is preliminary data.</text>
</comment>
<evidence type="ECO:0000313" key="1">
    <source>
        <dbReference type="EMBL" id="KXG78357.1"/>
    </source>
</evidence>
<dbReference type="STRING" id="520764.AN618_04230"/>
<dbReference type="AlphaFoldDB" id="A0A140LCT2"/>
<dbReference type="EMBL" id="LOED01000003">
    <property type="protein sequence ID" value="KXG78357.1"/>
    <property type="molecule type" value="Genomic_DNA"/>
</dbReference>
<evidence type="ECO:0000313" key="2">
    <source>
        <dbReference type="Proteomes" id="UP000070427"/>
    </source>
</evidence>
<keyword evidence="2" id="KW-1185">Reference proteome</keyword>
<dbReference type="Proteomes" id="UP000070427">
    <property type="component" value="Unassembled WGS sequence"/>
</dbReference>
<sequence length="37" mass="4352">MNEEKVLKQLRHAVKGRFYAAFPHSFSIFAIIEAVRF</sequence>
<gene>
    <name evidence="1" type="ORF">AN618_04230</name>
</gene>
<proteinExistence type="predicted"/>
<reference evidence="1 2" key="1">
    <citation type="submission" date="2015-12" db="EMBL/GenBank/DDBJ databases">
        <title>Draft genome sequnece of Fervidicola ferrireducens strain Y170.</title>
        <authorList>
            <person name="Patel B.K."/>
        </authorList>
    </citation>
    <scope>NUCLEOTIDE SEQUENCE [LARGE SCALE GENOMIC DNA]</scope>
    <source>
        <strain evidence="1 2">Y170</strain>
    </source>
</reference>
<organism evidence="1 2">
    <name type="scientific">Fervidicola ferrireducens</name>
    <dbReference type="NCBI Taxonomy" id="520764"/>
    <lineage>
        <taxon>Bacteria</taxon>
        <taxon>Bacillati</taxon>
        <taxon>Bacillota</taxon>
        <taxon>Clostridia</taxon>
        <taxon>Thermosediminibacterales</taxon>
        <taxon>Thermosediminibacteraceae</taxon>
        <taxon>Fervidicola</taxon>
    </lineage>
</organism>
<name>A0A140LCT2_9FIRM</name>